<dbReference type="Proteomes" id="UP001216390">
    <property type="component" value="Chromosome"/>
</dbReference>
<dbReference type="SMART" id="SM01142">
    <property type="entry name" value="DSHCT"/>
    <property type="match status" value="1"/>
</dbReference>
<name>A0AAE9Y4K9_9ACTN</name>
<proteinExistence type="predicted"/>
<dbReference type="Pfam" id="PF00271">
    <property type="entry name" value="Helicase_C"/>
    <property type="match status" value="1"/>
</dbReference>
<dbReference type="SMART" id="SM00487">
    <property type="entry name" value="DEXDc"/>
    <property type="match status" value="1"/>
</dbReference>
<feature type="region of interest" description="Disordered" evidence="5">
    <location>
        <begin position="621"/>
        <end position="645"/>
    </location>
</feature>
<dbReference type="InterPro" id="IPR011545">
    <property type="entry name" value="DEAD/DEAH_box_helicase_dom"/>
</dbReference>
<dbReference type="RefSeq" id="WP_272734521.1">
    <property type="nucleotide sequence ID" value="NZ_CP116942.1"/>
</dbReference>
<dbReference type="Gene3D" id="1.10.3380.30">
    <property type="match status" value="1"/>
</dbReference>
<dbReference type="PANTHER" id="PTHR12131:SF1">
    <property type="entry name" value="ATP-DEPENDENT RNA HELICASE SUPV3L1, MITOCHONDRIAL-RELATED"/>
    <property type="match status" value="1"/>
</dbReference>
<dbReference type="InterPro" id="IPR050699">
    <property type="entry name" value="RNA-DNA_Helicase"/>
</dbReference>
<dbReference type="SUPFAM" id="SSF52540">
    <property type="entry name" value="P-loop containing nucleoside triphosphate hydrolases"/>
    <property type="match status" value="1"/>
</dbReference>
<dbReference type="InterPro" id="IPR014001">
    <property type="entry name" value="Helicase_ATP-bd"/>
</dbReference>
<evidence type="ECO:0000313" key="9">
    <source>
        <dbReference type="Proteomes" id="UP001216390"/>
    </source>
</evidence>
<dbReference type="CDD" id="cd18795">
    <property type="entry name" value="SF2_C_Ski2"/>
    <property type="match status" value="1"/>
</dbReference>
<evidence type="ECO:0000256" key="4">
    <source>
        <dbReference type="ARBA" id="ARBA00022840"/>
    </source>
</evidence>
<dbReference type="PROSITE" id="PS51192">
    <property type="entry name" value="HELICASE_ATP_BIND_1"/>
    <property type="match status" value="1"/>
</dbReference>
<dbReference type="Gene3D" id="3.40.50.300">
    <property type="entry name" value="P-loop containing nucleotide triphosphate hydrolases"/>
    <property type="match status" value="2"/>
</dbReference>
<dbReference type="InterPro" id="IPR001650">
    <property type="entry name" value="Helicase_C-like"/>
</dbReference>
<keyword evidence="3 8" id="KW-0347">Helicase</keyword>
<protein>
    <submittedName>
        <fullName evidence="8">DEAD/DEAH box helicase</fullName>
    </submittedName>
</protein>
<dbReference type="GO" id="GO:0004386">
    <property type="term" value="F:helicase activity"/>
    <property type="evidence" value="ECO:0007669"/>
    <property type="project" value="UniProtKB-KW"/>
</dbReference>
<evidence type="ECO:0000259" key="7">
    <source>
        <dbReference type="PROSITE" id="PS51194"/>
    </source>
</evidence>
<organism evidence="8 9">
    <name type="scientific">Iamia majanohamensis</name>
    <dbReference type="NCBI Taxonomy" id="467976"/>
    <lineage>
        <taxon>Bacteria</taxon>
        <taxon>Bacillati</taxon>
        <taxon>Actinomycetota</taxon>
        <taxon>Acidimicrobiia</taxon>
        <taxon>Acidimicrobiales</taxon>
        <taxon>Iamiaceae</taxon>
        <taxon>Iamia</taxon>
    </lineage>
</organism>
<dbReference type="KEGG" id="ima:PO878_10850"/>
<dbReference type="InterPro" id="IPR058621">
    <property type="entry name" value="SH3_HelY"/>
</dbReference>
<dbReference type="GO" id="GO:0055087">
    <property type="term" value="C:Ski complex"/>
    <property type="evidence" value="ECO:0007669"/>
    <property type="project" value="TreeGrafter"/>
</dbReference>
<keyword evidence="1" id="KW-0547">Nucleotide-binding</keyword>
<dbReference type="SMART" id="SM00490">
    <property type="entry name" value="HELICc"/>
    <property type="match status" value="1"/>
</dbReference>
<gene>
    <name evidence="8" type="ORF">PO878_10850</name>
</gene>
<dbReference type="GO" id="GO:0070478">
    <property type="term" value="P:nuclear-transcribed mRNA catabolic process, 3'-5' exonucleolytic nonsense-mediated decay"/>
    <property type="evidence" value="ECO:0007669"/>
    <property type="project" value="TreeGrafter"/>
</dbReference>
<evidence type="ECO:0000256" key="3">
    <source>
        <dbReference type="ARBA" id="ARBA00022806"/>
    </source>
</evidence>
<keyword evidence="2" id="KW-0378">Hydrolase</keyword>
<evidence type="ECO:0000256" key="5">
    <source>
        <dbReference type="SAM" id="MobiDB-lite"/>
    </source>
</evidence>
<keyword evidence="4" id="KW-0067">ATP-binding</keyword>
<dbReference type="Pfam" id="PF26090">
    <property type="entry name" value="SH3_HelY"/>
    <property type="match status" value="1"/>
</dbReference>
<dbReference type="PANTHER" id="PTHR12131">
    <property type="entry name" value="ATP-DEPENDENT RNA AND DNA HELICASE"/>
    <property type="match status" value="1"/>
</dbReference>
<evidence type="ECO:0000259" key="6">
    <source>
        <dbReference type="PROSITE" id="PS51192"/>
    </source>
</evidence>
<sequence length="885" mass="96474">MTAARGDDGPAPVPADGRGFTLDRFQVEAIAAVDDGASVLVAAPTGSGKTVVADHGVDRALAQGLKAFYTTPIKALSNQKYADLRARHGAARVGLVTGDTTINSGAPVLVMTTEVLRNMLYARSPALDGLGLVVLDEVHYLQDRYRGPVWEEVIIHLPAAVRIVALSATVSNAEELAAWIEAVRGRTVTVVEHRRPVELSSLYAARDRATRDLVVLPVVVDGEPNPVGERLDAQTVAPRRDRRARGRRRYATPGRLEVVEHLEEEALLPAICFVFSRRGCDDAARSLLEAGVRLTDPGERRRIRAIAEAHTASLSESDLAVLDHDLWLAQLEQGIAAHHAGMVPPFKEAVEACFVQGLVKVVFATETLALGINMPARSVVIESLTKFTGEQHEPLTPGQYTQLTGRAGRRGIDEVGRALVLWSPFVRFQQVADLVMSRRFDLRSAFRPTYNMAANLVRRHPRDEAHRLLDRSFAQFQSDRGVVRLRARRDAREATLARLEDEARCDLGDVEEYRLALRRDDRARKAGATRHDVLTALARLRPGDVVWLRGTRLAVLSVGWRGPERGRLHAIDDRGRPRTISSDDVDEVLARAGEVELPAPYAPNNRAFQHEVAENLARLRGARRKGRGRGGPTAGPEADGHPVARCPDAGAHVRAAVQADRVRRELADIDRRVQGSEGSVARELDAVLDVLARRGMVDGWSLTARGGLLVRVFHECDLLIADCLAAGLLDDLDPAALAGVVSCFTYEHRSKVPAPPPWFPDRRTRERVEGLMARAERLRAQEEEAGLPATRLPDPTFLRVAHAWASGRDLDTVLDDEEMTGGDFVRNVRLLVDLLRQVGDAAPSPATAQAARRAAEALDRGLVAASSLATTGGHSPSPVAGAEVR</sequence>
<feature type="domain" description="Helicase C-terminal" evidence="7">
    <location>
        <begin position="254"/>
        <end position="465"/>
    </location>
</feature>
<dbReference type="AlphaFoldDB" id="A0AAE9Y4K9"/>
<evidence type="ECO:0000313" key="8">
    <source>
        <dbReference type="EMBL" id="WCO64996.1"/>
    </source>
</evidence>
<dbReference type="InterPro" id="IPR012961">
    <property type="entry name" value="Ski2/MTR4_C"/>
</dbReference>
<accession>A0AAE9Y4K9</accession>
<reference evidence="8" key="1">
    <citation type="submission" date="2023-01" db="EMBL/GenBank/DDBJ databases">
        <title>The diversity of Class Acidimicrobiia in South China Sea sediment environments and the proposal of Iamia marina sp. nov., a novel species of the genus Iamia.</title>
        <authorList>
            <person name="He Y."/>
            <person name="Tian X."/>
        </authorList>
    </citation>
    <scope>NUCLEOTIDE SEQUENCE</scope>
    <source>
        <strain evidence="8">DSM 19957</strain>
    </source>
</reference>
<dbReference type="GO" id="GO:0016787">
    <property type="term" value="F:hydrolase activity"/>
    <property type="evidence" value="ECO:0007669"/>
    <property type="project" value="UniProtKB-KW"/>
</dbReference>
<keyword evidence="9" id="KW-1185">Reference proteome</keyword>
<dbReference type="Pfam" id="PF00270">
    <property type="entry name" value="DEAD"/>
    <property type="match status" value="1"/>
</dbReference>
<dbReference type="EMBL" id="CP116942">
    <property type="protein sequence ID" value="WCO64996.1"/>
    <property type="molecule type" value="Genomic_DNA"/>
</dbReference>
<dbReference type="Pfam" id="PF08148">
    <property type="entry name" value="DSHCT"/>
    <property type="match status" value="1"/>
</dbReference>
<dbReference type="PROSITE" id="PS51194">
    <property type="entry name" value="HELICASE_CTER"/>
    <property type="match status" value="1"/>
</dbReference>
<evidence type="ECO:0000256" key="1">
    <source>
        <dbReference type="ARBA" id="ARBA00022741"/>
    </source>
</evidence>
<feature type="domain" description="Helicase ATP-binding" evidence="6">
    <location>
        <begin position="30"/>
        <end position="188"/>
    </location>
</feature>
<dbReference type="GO" id="GO:0003676">
    <property type="term" value="F:nucleic acid binding"/>
    <property type="evidence" value="ECO:0007669"/>
    <property type="project" value="InterPro"/>
</dbReference>
<dbReference type="GO" id="GO:0005524">
    <property type="term" value="F:ATP binding"/>
    <property type="evidence" value="ECO:0007669"/>
    <property type="project" value="UniProtKB-KW"/>
</dbReference>
<evidence type="ECO:0000256" key="2">
    <source>
        <dbReference type="ARBA" id="ARBA00022801"/>
    </source>
</evidence>
<dbReference type="InterPro" id="IPR027417">
    <property type="entry name" value="P-loop_NTPase"/>
</dbReference>